<sequence>MARRGASERAIAFLPGSWATCLSAEERHCQAAGARRRDEARSCACPACRKKRRPELRSGTNTLAYPPTYLHHRTRGSTTNKPTSNNQTNLSTPLLRTNTM</sequence>
<evidence type="ECO:0000256" key="1">
    <source>
        <dbReference type="SAM" id="MobiDB-lite"/>
    </source>
</evidence>
<accession>A0A6A6BLV1</accession>
<gene>
    <name evidence="2" type="ORF">K452DRAFT_155666</name>
</gene>
<dbReference type="RefSeq" id="XP_033399976.1">
    <property type="nucleotide sequence ID" value="XM_033535594.1"/>
</dbReference>
<protein>
    <submittedName>
        <fullName evidence="2">Uncharacterized protein</fullName>
    </submittedName>
</protein>
<feature type="compositionally biased region" description="Polar residues" evidence="1">
    <location>
        <begin position="76"/>
        <end position="100"/>
    </location>
</feature>
<name>A0A6A6BLV1_9PEZI</name>
<evidence type="ECO:0000313" key="3">
    <source>
        <dbReference type="Proteomes" id="UP000799438"/>
    </source>
</evidence>
<dbReference type="AlphaFoldDB" id="A0A6A6BLV1"/>
<proteinExistence type="predicted"/>
<dbReference type="GeneID" id="54293088"/>
<keyword evidence="3" id="KW-1185">Reference proteome</keyword>
<evidence type="ECO:0000313" key="2">
    <source>
        <dbReference type="EMBL" id="KAF2144264.1"/>
    </source>
</evidence>
<feature type="region of interest" description="Disordered" evidence="1">
    <location>
        <begin position="56"/>
        <end position="100"/>
    </location>
</feature>
<reference evidence="2" key="1">
    <citation type="journal article" date="2020" name="Stud. Mycol.">
        <title>101 Dothideomycetes genomes: a test case for predicting lifestyles and emergence of pathogens.</title>
        <authorList>
            <person name="Haridas S."/>
            <person name="Albert R."/>
            <person name="Binder M."/>
            <person name="Bloem J."/>
            <person name="Labutti K."/>
            <person name="Salamov A."/>
            <person name="Andreopoulos B."/>
            <person name="Baker S."/>
            <person name="Barry K."/>
            <person name="Bills G."/>
            <person name="Bluhm B."/>
            <person name="Cannon C."/>
            <person name="Castanera R."/>
            <person name="Culley D."/>
            <person name="Daum C."/>
            <person name="Ezra D."/>
            <person name="Gonzalez J."/>
            <person name="Henrissat B."/>
            <person name="Kuo A."/>
            <person name="Liang C."/>
            <person name="Lipzen A."/>
            <person name="Lutzoni F."/>
            <person name="Magnuson J."/>
            <person name="Mondo S."/>
            <person name="Nolan M."/>
            <person name="Ohm R."/>
            <person name="Pangilinan J."/>
            <person name="Park H.-J."/>
            <person name="Ramirez L."/>
            <person name="Alfaro M."/>
            <person name="Sun H."/>
            <person name="Tritt A."/>
            <person name="Yoshinaga Y."/>
            <person name="Zwiers L.-H."/>
            <person name="Turgeon B."/>
            <person name="Goodwin S."/>
            <person name="Spatafora J."/>
            <person name="Crous P."/>
            <person name="Grigoriev I."/>
        </authorList>
    </citation>
    <scope>NUCLEOTIDE SEQUENCE</scope>
    <source>
        <strain evidence="2">CBS 121167</strain>
    </source>
</reference>
<dbReference type="EMBL" id="ML995480">
    <property type="protein sequence ID" value="KAF2144264.1"/>
    <property type="molecule type" value="Genomic_DNA"/>
</dbReference>
<organism evidence="2 3">
    <name type="scientific">Aplosporella prunicola CBS 121167</name>
    <dbReference type="NCBI Taxonomy" id="1176127"/>
    <lineage>
        <taxon>Eukaryota</taxon>
        <taxon>Fungi</taxon>
        <taxon>Dikarya</taxon>
        <taxon>Ascomycota</taxon>
        <taxon>Pezizomycotina</taxon>
        <taxon>Dothideomycetes</taxon>
        <taxon>Dothideomycetes incertae sedis</taxon>
        <taxon>Botryosphaeriales</taxon>
        <taxon>Aplosporellaceae</taxon>
        <taxon>Aplosporella</taxon>
    </lineage>
</organism>
<dbReference type="Proteomes" id="UP000799438">
    <property type="component" value="Unassembled WGS sequence"/>
</dbReference>